<keyword evidence="2" id="KW-0472">Membrane</keyword>
<reference evidence="3" key="1">
    <citation type="journal article" date="2020" name="Stud. Mycol.">
        <title>101 Dothideomycetes genomes: a test case for predicting lifestyles and emergence of pathogens.</title>
        <authorList>
            <person name="Haridas S."/>
            <person name="Albert R."/>
            <person name="Binder M."/>
            <person name="Bloem J."/>
            <person name="Labutti K."/>
            <person name="Salamov A."/>
            <person name="Andreopoulos B."/>
            <person name="Baker S."/>
            <person name="Barry K."/>
            <person name="Bills G."/>
            <person name="Bluhm B."/>
            <person name="Cannon C."/>
            <person name="Castanera R."/>
            <person name="Culley D."/>
            <person name="Daum C."/>
            <person name="Ezra D."/>
            <person name="Gonzalez J."/>
            <person name="Henrissat B."/>
            <person name="Kuo A."/>
            <person name="Liang C."/>
            <person name="Lipzen A."/>
            <person name="Lutzoni F."/>
            <person name="Magnuson J."/>
            <person name="Mondo S."/>
            <person name="Nolan M."/>
            <person name="Ohm R."/>
            <person name="Pangilinan J."/>
            <person name="Park H.-J."/>
            <person name="Ramirez L."/>
            <person name="Alfaro M."/>
            <person name="Sun H."/>
            <person name="Tritt A."/>
            <person name="Yoshinaga Y."/>
            <person name="Zwiers L.-H."/>
            <person name="Turgeon B."/>
            <person name="Goodwin S."/>
            <person name="Spatafora J."/>
            <person name="Crous P."/>
            <person name="Grigoriev I."/>
        </authorList>
    </citation>
    <scope>NUCLEOTIDE SEQUENCE</scope>
    <source>
        <strain evidence="3">CBS 133067</strain>
    </source>
</reference>
<feature type="transmembrane region" description="Helical" evidence="2">
    <location>
        <begin position="235"/>
        <end position="257"/>
    </location>
</feature>
<dbReference type="AlphaFoldDB" id="A0A9P4M7J2"/>
<keyword evidence="4" id="KW-1185">Reference proteome</keyword>
<keyword evidence="2" id="KW-1133">Transmembrane helix</keyword>
<sequence length="281" mass="31177">MASLSAPEAPYQPFRPGSGSSSTPLKAMTLVDAHGYSPSHAGHFEGDRVYDNNEFQFQYEQVSRDDAILKHRIRILKVTSRTIATLLSIGSLIPVALTLHKFLSTQNTFKDVKTASGSTVHRTAWAFGTRAWPTFMYVAVAAVSVTLNAVVMISYLRGIRNANRAAKVASVFSWIVILGNLGVWIAAAAIYRQQKDFKGKSNDLWGWTCSAGAQEIQKVFKDQINFNQYCTTQSISWYFGLAQGGAAILSVIIYIMAIQRLRSKKQMTKGYNASVRSYERI</sequence>
<comment type="caution">
    <text evidence="3">The sequence shown here is derived from an EMBL/GenBank/DDBJ whole genome shotgun (WGS) entry which is preliminary data.</text>
</comment>
<dbReference type="OrthoDB" id="5371583at2759"/>
<feature type="region of interest" description="Disordered" evidence="1">
    <location>
        <begin position="1"/>
        <end position="22"/>
    </location>
</feature>
<dbReference type="Proteomes" id="UP000799772">
    <property type="component" value="Unassembled WGS sequence"/>
</dbReference>
<organism evidence="3 4">
    <name type="scientific">Rhizodiscina lignyota</name>
    <dbReference type="NCBI Taxonomy" id="1504668"/>
    <lineage>
        <taxon>Eukaryota</taxon>
        <taxon>Fungi</taxon>
        <taxon>Dikarya</taxon>
        <taxon>Ascomycota</taxon>
        <taxon>Pezizomycotina</taxon>
        <taxon>Dothideomycetes</taxon>
        <taxon>Pleosporomycetidae</taxon>
        <taxon>Aulographales</taxon>
        <taxon>Rhizodiscinaceae</taxon>
        <taxon>Rhizodiscina</taxon>
    </lineage>
</organism>
<gene>
    <name evidence="3" type="ORF">NA57DRAFT_75549</name>
</gene>
<evidence type="ECO:0000313" key="4">
    <source>
        <dbReference type="Proteomes" id="UP000799772"/>
    </source>
</evidence>
<dbReference type="PANTHER" id="PTHR42069:SF1">
    <property type="entry name" value="MARVEL DOMAIN-CONTAINING PROTEIN"/>
    <property type="match status" value="1"/>
</dbReference>
<name>A0A9P4M7J2_9PEZI</name>
<dbReference type="EMBL" id="ML978125">
    <property type="protein sequence ID" value="KAF2100045.1"/>
    <property type="molecule type" value="Genomic_DNA"/>
</dbReference>
<protein>
    <submittedName>
        <fullName evidence="3">Uncharacterized protein</fullName>
    </submittedName>
</protein>
<feature type="transmembrane region" description="Helical" evidence="2">
    <location>
        <begin position="82"/>
        <end position="103"/>
    </location>
</feature>
<keyword evidence="2" id="KW-0812">Transmembrane</keyword>
<evidence type="ECO:0000256" key="2">
    <source>
        <dbReference type="SAM" id="Phobius"/>
    </source>
</evidence>
<feature type="transmembrane region" description="Helical" evidence="2">
    <location>
        <begin position="135"/>
        <end position="156"/>
    </location>
</feature>
<dbReference type="PANTHER" id="PTHR42069">
    <property type="entry name" value="HYPHAL ANASTAMOSIS-8 PROTEIN"/>
    <property type="match status" value="1"/>
</dbReference>
<evidence type="ECO:0000256" key="1">
    <source>
        <dbReference type="SAM" id="MobiDB-lite"/>
    </source>
</evidence>
<evidence type="ECO:0000313" key="3">
    <source>
        <dbReference type="EMBL" id="KAF2100045.1"/>
    </source>
</evidence>
<accession>A0A9P4M7J2</accession>
<feature type="transmembrane region" description="Helical" evidence="2">
    <location>
        <begin position="168"/>
        <end position="191"/>
    </location>
</feature>
<proteinExistence type="predicted"/>